<evidence type="ECO:0000256" key="7">
    <source>
        <dbReference type="ARBA" id="ARBA00047899"/>
    </source>
</evidence>
<dbReference type="GO" id="GO:0050684">
    <property type="term" value="P:regulation of mRNA processing"/>
    <property type="evidence" value="ECO:0007669"/>
    <property type="project" value="TreeGrafter"/>
</dbReference>
<keyword evidence="6" id="KW-0067">ATP-binding</keyword>
<dbReference type="InterPro" id="IPR000719">
    <property type="entry name" value="Prot_kinase_dom"/>
</dbReference>
<keyword evidence="3" id="KW-0808">Transferase</keyword>
<keyword evidence="4" id="KW-0547">Nucleotide-binding</keyword>
<dbReference type="Pfam" id="PF00069">
    <property type="entry name" value="Pkinase"/>
    <property type="match status" value="2"/>
</dbReference>
<dbReference type="PANTHER" id="PTHR47634">
    <property type="entry name" value="PROTEIN KINASE DOMAIN-CONTAINING PROTEIN-RELATED"/>
    <property type="match status" value="1"/>
</dbReference>
<feature type="domain" description="Protein kinase" evidence="9">
    <location>
        <begin position="52"/>
        <end position="391"/>
    </location>
</feature>
<proteinExistence type="predicted"/>
<accession>A0A319DAV1</accession>
<dbReference type="Proteomes" id="UP000247810">
    <property type="component" value="Unassembled WGS sequence"/>
</dbReference>
<dbReference type="GO" id="GO:0004674">
    <property type="term" value="F:protein serine/threonine kinase activity"/>
    <property type="evidence" value="ECO:0007669"/>
    <property type="project" value="UniProtKB-KW"/>
</dbReference>
<comment type="catalytic activity">
    <reaction evidence="7">
        <text>L-threonyl-[protein] + ATP = O-phospho-L-threonyl-[protein] + ADP + H(+)</text>
        <dbReference type="Rhea" id="RHEA:46608"/>
        <dbReference type="Rhea" id="RHEA-COMP:11060"/>
        <dbReference type="Rhea" id="RHEA-COMP:11605"/>
        <dbReference type="ChEBI" id="CHEBI:15378"/>
        <dbReference type="ChEBI" id="CHEBI:30013"/>
        <dbReference type="ChEBI" id="CHEBI:30616"/>
        <dbReference type="ChEBI" id="CHEBI:61977"/>
        <dbReference type="ChEBI" id="CHEBI:456216"/>
        <dbReference type="EC" id="2.7.11.1"/>
    </reaction>
</comment>
<evidence type="ECO:0000313" key="11">
    <source>
        <dbReference type="Proteomes" id="UP000247810"/>
    </source>
</evidence>
<protein>
    <recommendedName>
        <fullName evidence="1">non-specific serine/threonine protein kinase</fullName>
        <ecNumber evidence="1">2.7.11.1</ecNumber>
    </recommendedName>
</protein>
<dbReference type="Gene3D" id="3.30.200.20">
    <property type="entry name" value="Phosphorylase Kinase, domain 1"/>
    <property type="match status" value="1"/>
</dbReference>
<keyword evidence="2" id="KW-0723">Serine/threonine-protein kinase</keyword>
<keyword evidence="5 10" id="KW-0418">Kinase</keyword>
<dbReference type="EMBL" id="KZ825870">
    <property type="protein sequence ID" value="PYH94469.1"/>
    <property type="molecule type" value="Genomic_DNA"/>
</dbReference>
<evidence type="ECO:0000256" key="4">
    <source>
        <dbReference type="ARBA" id="ARBA00022741"/>
    </source>
</evidence>
<evidence type="ECO:0000256" key="6">
    <source>
        <dbReference type="ARBA" id="ARBA00022840"/>
    </source>
</evidence>
<dbReference type="VEuPathDB" id="FungiDB:BO71DRAFT_325311"/>
<dbReference type="InterPro" id="IPR051334">
    <property type="entry name" value="SRPK"/>
</dbReference>
<evidence type="ECO:0000256" key="5">
    <source>
        <dbReference type="ARBA" id="ARBA00022777"/>
    </source>
</evidence>
<evidence type="ECO:0000256" key="8">
    <source>
        <dbReference type="ARBA" id="ARBA00048679"/>
    </source>
</evidence>
<dbReference type="GO" id="GO:0005524">
    <property type="term" value="F:ATP binding"/>
    <property type="evidence" value="ECO:0007669"/>
    <property type="project" value="UniProtKB-KW"/>
</dbReference>
<name>A0A319DAV1_9EURO</name>
<keyword evidence="11" id="KW-1185">Reference proteome</keyword>
<sequence>MTDLRSLEPRVFPSSGWENIEPSLPVEEESIPTYRPEKFYPVYIGEVFNHRYQIVGKLGYGSSATVWLGRDLWDRRYVTLKIHTTSTAVTSEIEIYNHLRTIQSNHAGQSCLRPLIGDFQTQNPDGHGLHHCLVHSPLGISLDQLMSLLPGRVMSSAMVRTTIRNILAALDFLHTEARVIHTDLQPSNILLGIKDDSILSRFEQAEFEAPMPRKTLGDRIIYLSRSLPISFGTPVLCDFGEARLGIDQQQGDIMPDVYRAPEVILDMTWDYKVDIWNIGMLIWDLFEHRHLFKARDPEGKLDNGYHLGEMQALLGSPPLEFLARSENSIQFWDNSGKWKGTAPLPDKNIEALEERLRGDEKDDFLRFLRRMLCWLPEERATAKELLFDPWLMHGLFKSV</sequence>
<dbReference type="PANTHER" id="PTHR47634:SF9">
    <property type="entry name" value="PROTEIN KINASE DOMAIN-CONTAINING PROTEIN-RELATED"/>
    <property type="match status" value="1"/>
</dbReference>
<dbReference type="AlphaFoldDB" id="A0A319DAV1"/>
<dbReference type="GO" id="GO:0000245">
    <property type="term" value="P:spliceosomal complex assembly"/>
    <property type="evidence" value="ECO:0007669"/>
    <property type="project" value="TreeGrafter"/>
</dbReference>
<evidence type="ECO:0000256" key="2">
    <source>
        <dbReference type="ARBA" id="ARBA00022527"/>
    </source>
</evidence>
<dbReference type="SMART" id="SM00220">
    <property type="entry name" value="S_TKc"/>
    <property type="match status" value="1"/>
</dbReference>
<dbReference type="PROSITE" id="PS50011">
    <property type="entry name" value="PROTEIN_KINASE_DOM"/>
    <property type="match status" value="1"/>
</dbReference>
<dbReference type="OrthoDB" id="5979581at2759"/>
<evidence type="ECO:0000256" key="1">
    <source>
        <dbReference type="ARBA" id="ARBA00012513"/>
    </source>
</evidence>
<dbReference type="SUPFAM" id="SSF56112">
    <property type="entry name" value="Protein kinase-like (PK-like)"/>
    <property type="match status" value="1"/>
</dbReference>
<evidence type="ECO:0000256" key="3">
    <source>
        <dbReference type="ARBA" id="ARBA00022679"/>
    </source>
</evidence>
<gene>
    <name evidence="10" type="ORF">BO71DRAFT_325311</name>
</gene>
<reference evidence="10 11" key="1">
    <citation type="submission" date="2018-02" db="EMBL/GenBank/DDBJ databases">
        <title>The genomes of Aspergillus section Nigri reveals drivers in fungal speciation.</title>
        <authorList>
            <consortium name="DOE Joint Genome Institute"/>
            <person name="Vesth T.C."/>
            <person name="Nybo J."/>
            <person name="Theobald S."/>
            <person name="Brandl J."/>
            <person name="Frisvad J.C."/>
            <person name="Nielsen K.F."/>
            <person name="Lyhne E.K."/>
            <person name="Kogle M.E."/>
            <person name="Kuo A."/>
            <person name="Riley R."/>
            <person name="Clum A."/>
            <person name="Nolan M."/>
            <person name="Lipzen A."/>
            <person name="Salamov A."/>
            <person name="Henrissat B."/>
            <person name="Wiebenga A."/>
            <person name="De vries R.P."/>
            <person name="Grigoriev I.V."/>
            <person name="Mortensen U.H."/>
            <person name="Andersen M.R."/>
            <person name="Baker S.E."/>
        </authorList>
    </citation>
    <scope>NUCLEOTIDE SEQUENCE [LARGE SCALE GENOMIC DNA]</scope>
    <source>
        <strain evidence="10 11">CBS 707.79</strain>
    </source>
</reference>
<dbReference type="EC" id="2.7.11.1" evidence="1"/>
<comment type="catalytic activity">
    <reaction evidence="8">
        <text>L-seryl-[protein] + ATP = O-phospho-L-seryl-[protein] + ADP + H(+)</text>
        <dbReference type="Rhea" id="RHEA:17989"/>
        <dbReference type="Rhea" id="RHEA-COMP:9863"/>
        <dbReference type="Rhea" id="RHEA-COMP:11604"/>
        <dbReference type="ChEBI" id="CHEBI:15378"/>
        <dbReference type="ChEBI" id="CHEBI:29999"/>
        <dbReference type="ChEBI" id="CHEBI:30616"/>
        <dbReference type="ChEBI" id="CHEBI:83421"/>
        <dbReference type="ChEBI" id="CHEBI:456216"/>
        <dbReference type="EC" id="2.7.11.1"/>
    </reaction>
</comment>
<evidence type="ECO:0000259" key="9">
    <source>
        <dbReference type="PROSITE" id="PS50011"/>
    </source>
</evidence>
<dbReference type="InterPro" id="IPR011009">
    <property type="entry name" value="Kinase-like_dom_sf"/>
</dbReference>
<organism evidence="10 11">
    <name type="scientific">Aspergillus ellipticus CBS 707.79</name>
    <dbReference type="NCBI Taxonomy" id="1448320"/>
    <lineage>
        <taxon>Eukaryota</taxon>
        <taxon>Fungi</taxon>
        <taxon>Dikarya</taxon>
        <taxon>Ascomycota</taxon>
        <taxon>Pezizomycotina</taxon>
        <taxon>Eurotiomycetes</taxon>
        <taxon>Eurotiomycetidae</taxon>
        <taxon>Eurotiales</taxon>
        <taxon>Aspergillaceae</taxon>
        <taxon>Aspergillus</taxon>
        <taxon>Aspergillus subgen. Circumdati</taxon>
    </lineage>
</organism>
<dbReference type="Gene3D" id="1.10.510.10">
    <property type="entry name" value="Transferase(Phosphotransferase) domain 1"/>
    <property type="match status" value="1"/>
</dbReference>
<evidence type="ECO:0000313" key="10">
    <source>
        <dbReference type="EMBL" id="PYH94469.1"/>
    </source>
</evidence>
<dbReference type="STRING" id="1448320.A0A319DAV1"/>